<dbReference type="AlphaFoldDB" id="A0A382J877"/>
<sequence>MSKTTSELTETDLEQEPGRCQWERQRPGIVPVSGSTQRTGVSGERGACFIEGEATSDLKGTDLVASLEIDTRPIL</sequence>
<organism evidence="2">
    <name type="scientific">marine metagenome</name>
    <dbReference type="NCBI Taxonomy" id="408172"/>
    <lineage>
        <taxon>unclassified sequences</taxon>
        <taxon>metagenomes</taxon>
        <taxon>ecological metagenomes</taxon>
    </lineage>
</organism>
<protein>
    <submittedName>
        <fullName evidence="2">Uncharacterized protein</fullName>
    </submittedName>
</protein>
<gene>
    <name evidence="2" type="ORF">METZ01_LOCUS260619</name>
</gene>
<evidence type="ECO:0000313" key="2">
    <source>
        <dbReference type="EMBL" id="SVC07765.1"/>
    </source>
</evidence>
<feature type="region of interest" description="Disordered" evidence="1">
    <location>
        <begin position="1"/>
        <end position="24"/>
    </location>
</feature>
<evidence type="ECO:0000256" key="1">
    <source>
        <dbReference type="SAM" id="MobiDB-lite"/>
    </source>
</evidence>
<proteinExistence type="predicted"/>
<reference evidence="2" key="1">
    <citation type="submission" date="2018-05" db="EMBL/GenBank/DDBJ databases">
        <authorList>
            <person name="Lanie J.A."/>
            <person name="Ng W.-L."/>
            <person name="Kazmierczak K.M."/>
            <person name="Andrzejewski T.M."/>
            <person name="Davidsen T.M."/>
            <person name="Wayne K.J."/>
            <person name="Tettelin H."/>
            <person name="Glass J.I."/>
            <person name="Rusch D."/>
            <person name="Podicherti R."/>
            <person name="Tsui H.-C.T."/>
            <person name="Winkler M.E."/>
        </authorList>
    </citation>
    <scope>NUCLEOTIDE SEQUENCE</scope>
</reference>
<accession>A0A382J877</accession>
<dbReference type="EMBL" id="UINC01072262">
    <property type="protein sequence ID" value="SVC07765.1"/>
    <property type="molecule type" value="Genomic_DNA"/>
</dbReference>
<name>A0A382J877_9ZZZZ</name>